<feature type="non-terminal residue" evidence="2">
    <location>
        <position position="459"/>
    </location>
</feature>
<dbReference type="eggNOG" id="KOG1550">
    <property type="taxonomic scope" value="Eukaryota"/>
</dbReference>
<dbReference type="InParanoid" id="D2VJ03"/>
<dbReference type="SMART" id="SM00671">
    <property type="entry name" value="SEL1"/>
    <property type="match status" value="9"/>
</dbReference>
<dbReference type="AlphaFoldDB" id="D2VJ03"/>
<gene>
    <name evidence="2" type="ORF">NAEGRDRAFT_707</name>
</gene>
<comment type="similarity">
    <text evidence="1">Belongs to the sel-1 family.</text>
</comment>
<dbReference type="SUPFAM" id="SSF81901">
    <property type="entry name" value="HCP-like"/>
    <property type="match status" value="3"/>
</dbReference>
<dbReference type="InterPro" id="IPR006597">
    <property type="entry name" value="Sel1-like"/>
</dbReference>
<dbReference type="OMA" id="LLGHWMD"/>
<dbReference type="GO" id="GO:0005789">
    <property type="term" value="C:endoplasmic reticulum membrane"/>
    <property type="evidence" value="ECO:0007669"/>
    <property type="project" value="TreeGrafter"/>
</dbReference>
<dbReference type="InterPro" id="IPR050767">
    <property type="entry name" value="Sel1_AlgK"/>
</dbReference>
<accession>D2VJ03</accession>
<dbReference type="KEGG" id="ngr:NAEGRDRAFT_707"/>
<dbReference type="PANTHER" id="PTHR11102:SF147">
    <property type="entry name" value="SEL1L ADAPTOR SUBUNIT OF ERAD E3 UBIQUITIN LIGASE"/>
    <property type="match status" value="1"/>
</dbReference>
<dbReference type="EMBL" id="GG738875">
    <property type="protein sequence ID" value="EFC43115.1"/>
    <property type="molecule type" value="Genomic_DNA"/>
</dbReference>
<dbReference type="Proteomes" id="UP000006671">
    <property type="component" value="Unassembled WGS sequence"/>
</dbReference>
<dbReference type="RefSeq" id="XP_002675859.1">
    <property type="nucleotide sequence ID" value="XM_002675813.1"/>
</dbReference>
<dbReference type="PANTHER" id="PTHR11102">
    <property type="entry name" value="SEL-1-LIKE PROTEIN"/>
    <property type="match status" value="1"/>
</dbReference>
<dbReference type="GeneID" id="8853176"/>
<organism evidence="3">
    <name type="scientific">Naegleria gruberi</name>
    <name type="common">Amoeba</name>
    <dbReference type="NCBI Taxonomy" id="5762"/>
    <lineage>
        <taxon>Eukaryota</taxon>
        <taxon>Discoba</taxon>
        <taxon>Heterolobosea</taxon>
        <taxon>Tetramitia</taxon>
        <taxon>Eutetramitia</taxon>
        <taxon>Vahlkampfiidae</taxon>
        <taxon>Naegleria</taxon>
    </lineage>
</organism>
<name>D2VJ03_NAEGR</name>
<protein>
    <submittedName>
        <fullName evidence="2">Predicted protein</fullName>
    </submittedName>
</protein>
<dbReference type="GO" id="GO:0036503">
    <property type="term" value="P:ERAD pathway"/>
    <property type="evidence" value="ECO:0007669"/>
    <property type="project" value="TreeGrafter"/>
</dbReference>
<evidence type="ECO:0000313" key="2">
    <source>
        <dbReference type="EMBL" id="EFC43115.1"/>
    </source>
</evidence>
<evidence type="ECO:0000313" key="3">
    <source>
        <dbReference type="Proteomes" id="UP000006671"/>
    </source>
</evidence>
<reference evidence="2 3" key="1">
    <citation type="journal article" date="2010" name="Cell">
        <title>The genome of Naegleria gruberi illuminates early eukaryotic versatility.</title>
        <authorList>
            <person name="Fritz-Laylin L.K."/>
            <person name="Prochnik S.E."/>
            <person name="Ginger M.L."/>
            <person name="Dacks J.B."/>
            <person name="Carpenter M.L."/>
            <person name="Field M.C."/>
            <person name="Kuo A."/>
            <person name="Paredez A."/>
            <person name="Chapman J."/>
            <person name="Pham J."/>
            <person name="Shu S."/>
            <person name="Neupane R."/>
            <person name="Cipriano M."/>
            <person name="Mancuso J."/>
            <person name="Tu H."/>
            <person name="Salamov A."/>
            <person name="Lindquist E."/>
            <person name="Shapiro H."/>
            <person name="Lucas S."/>
            <person name="Grigoriev I.V."/>
            <person name="Cande W.Z."/>
            <person name="Fulton C."/>
            <person name="Rokhsar D.S."/>
            <person name="Dawson S.C."/>
        </authorList>
    </citation>
    <scope>NUCLEOTIDE SEQUENCE [LARGE SCALE GENOMIC DNA]</scope>
    <source>
        <strain evidence="2 3">NEG-M</strain>
    </source>
</reference>
<dbReference type="OrthoDB" id="27934at2759"/>
<sequence>SLLNLFYSSLGGNTGANIALGYRHMFGHGVPKSCKTASYYYSKAASDVIVEFEDSRMPLIDHVRLNDESAIQNKQSQEDIMEYYQYSASKGSSSSMLIYGYANLYGIRGVEQNGEVARRLFEQAAEAGEHEAFGALGNMFLKGAEGIPRNNETAFKYFKKGADKKDPSSLNGLGKMYLEGSNDEQGNIILEKNFELAAGYFNKSASLGNSEAHYNLGLLYLDGKGVKKSFKQAMQHFAISAQHGQVLAKYQLANMYLHGLGTNPNCEIAVKFLKSVVEKASWTSVMESAFEKFVSGEDQHTALLLYQHAAEMGIEIAQANIAFMYDRGYGFEEISSGLSEEESELLKFKGAIKWYQQAAEQGNVDAYVKVGDYYYYGSSALSSSNSSVGSLEQSYEKSIYFYRRAKELNNAQAMFNLGYMHEHGKGLPQDFHLAKRYYDMASDADPVAYVPVILALGKL</sequence>
<keyword evidence="3" id="KW-1185">Reference proteome</keyword>
<proteinExistence type="inferred from homology"/>
<evidence type="ECO:0000256" key="1">
    <source>
        <dbReference type="ARBA" id="ARBA00038101"/>
    </source>
</evidence>
<dbReference type="Gene3D" id="1.25.40.10">
    <property type="entry name" value="Tetratricopeptide repeat domain"/>
    <property type="match status" value="3"/>
</dbReference>
<feature type="non-terminal residue" evidence="2">
    <location>
        <position position="1"/>
    </location>
</feature>
<dbReference type="InterPro" id="IPR011990">
    <property type="entry name" value="TPR-like_helical_dom_sf"/>
</dbReference>
<dbReference type="VEuPathDB" id="AmoebaDB:NAEGRDRAFT_707"/>
<dbReference type="Pfam" id="PF08238">
    <property type="entry name" value="Sel1"/>
    <property type="match status" value="9"/>
</dbReference>
<dbReference type="STRING" id="5762.D2VJ03"/>